<feature type="domain" description="Cation efflux protein transmembrane" evidence="9">
    <location>
        <begin position="51"/>
        <end position="243"/>
    </location>
</feature>
<evidence type="ECO:0000256" key="2">
    <source>
        <dbReference type="ARBA" id="ARBA00008114"/>
    </source>
</evidence>
<dbReference type="InterPro" id="IPR050291">
    <property type="entry name" value="CDF_Transporter"/>
</dbReference>
<dbReference type="InterPro" id="IPR002524">
    <property type="entry name" value="Cation_efflux"/>
</dbReference>
<dbReference type="PANTHER" id="PTHR43840:SF50">
    <property type="entry name" value="MANGANESE EFFLUX SYSTEM PROTEIN MNES"/>
    <property type="match status" value="1"/>
</dbReference>
<evidence type="ECO:0000256" key="7">
    <source>
        <dbReference type="SAM" id="MobiDB-lite"/>
    </source>
</evidence>
<comment type="similarity">
    <text evidence="2">Belongs to the cation diffusion facilitator (CDF) transporter (TC 2.A.4) family.</text>
</comment>
<dbReference type="InterPro" id="IPR027469">
    <property type="entry name" value="Cation_efflux_TMD_sf"/>
</dbReference>
<evidence type="ECO:0000313" key="11">
    <source>
        <dbReference type="EMBL" id="MDJ1129144.1"/>
    </source>
</evidence>
<evidence type="ECO:0000259" key="10">
    <source>
        <dbReference type="Pfam" id="PF16916"/>
    </source>
</evidence>
<feature type="transmembrane region" description="Helical" evidence="8">
    <location>
        <begin position="73"/>
        <end position="97"/>
    </location>
</feature>
<dbReference type="InterPro" id="IPR058533">
    <property type="entry name" value="Cation_efflux_TM"/>
</dbReference>
<evidence type="ECO:0000313" key="12">
    <source>
        <dbReference type="Proteomes" id="UP001431693"/>
    </source>
</evidence>
<name>A0ABT6ZK09_9ACTN</name>
<dbReference type="EMBL" id="JASJEX010000002">
    <property type="protein sequence ID" value="MDJ1129144.1"/>
    <property type="molecule type" value="Genomic_DNA"/>
</dbReference>
<reference evidence="11" key="1">
    <citation type="submission" date="2023-05" db="EMBL/GenBank/DDBJ databases">
        <title>[olsenella] sp. nov., isolated from a pig farm feces dump.</title>
        <authorList>
            <person name="Chang Y.-H."/>
        </authorList>
    </citation>
    <scope>NUCLEOTIDE SEQUENCE</scope>
    <source>
        <strain evidence="11">YH-ols2217</strain>
    </source>
</reference>
<comment type="subcellular location">
    <subcellularLocation>
        <location evidence="1">Membrane</location>
        <topology evidence="1">Multi-pass membrane protein</topology>
    </subcellularLocation>
</comment>
<dbReference type="Gene3D" id="3.30.70.1350">
    <property type="entry name" value="Cation efflux protein, cytoplasmic domain"/>
    <property type="match status" value="1"/>
</dbReference>
<dbReference type="SUPFAM" id="SSF160240">
    <property type="entry name" value="Cation efflux protein cytoplasmic domain-like"/>
    <property type="match status" value="1"/>
</dbReference>
<feature type="region of interest" description="Disordered" evidence="7">
    <location>
        <begin position="1"/>
        <end position="40"/>
    </location>
</feature>
<dbReference type="Pfam" id="PF01545">
    <property type="entry name" value="Cation_efflux"/>
    <property type="match status" value="1"/>
</dbReference>
<dbReference type="PANTHER" id="PTHR43840">
    <property type="entry name" value="MITOCHONDRIAL METAL TRANSPORTER 1-RELATED"/>
    <property type="match status" value="1"/>
</dbReference>
<accession>A0ABT6ZK09</accession>
<dbReference type="RefSeq" id="WP_283713877.1">
    <property type="nucleotide sequence ID" value="NZ_JASJEW010000007.1"/>
</dbReference>
<keyword evidence="4 8" id="KW-0812">Transmembrane</keyword>
<evidence type="ECO:0000256" key="8">
    <source>
        <dbReference type="SAM" id="Phobius"/>
    </source>
</evidence>
<feature type="domain" description="Cation efflux protein cytoplasmic" evidence="10">
    <location>
        <begin position="252"/>
        <end position="315"/>
    </location>
</feature>
<dbReference type="InterPro" id="IPR036837">
    <property type="entry name" value="Cation_efflux_CTD_sf"/>
</dbReference>
<sequence length="406" mass="43800">MATQTAPATTHPRKTPNAQQSPAGQQPVGAQQPDAQQQMEARNKQVVRAGLVGIVANVLLSSAKLLIGLVANSLAIILDGVNNLADAGASIITIVGVKLGARPADREHPMGYGRVEYLSALAVAVIVLATGIVSFRDSIEKILHPVISDYSWVAVVVIVIAIAVKLWLGIWTKKQGKETDSDALVASGVDSYFDAVVSATTLLAIATAVFWHVSIDGWVSAFISLVVAKAGWDMMSDVVNEILGERIDPRLAKELKTEIAAFPGVLGVHDLYLDAYGPNEMIGSVHLALEADTTAAQIDMLSRQITAQVYREHHILLTCGVYGIVSKDPEYQQLFKSVRDQVATYPGATSMHAFFVDPDTGEVRFDVVRSFDVKDPGPWRDELEKELAEKHPGHTFKIAIDVDYAS</sequence>
<dbReference type="Pfam" id="PF16916">
    <property type="entry name" value="ZT_dimer"/>
    <property type="match status" value="1"/>
</dbReference>
<dbReference type="Proteomes" id="UP001431693">
    <property type="component" value="Unassembled WGS sequence"/>
</dbReference>
<evidence type="ECO:0000256" key="6">
    <source>
        <dbReference type="ARBA" id="ARBA00023136"/>
    </source>
</evidence>
<dbReference type="NCBIfam" id="TIGR01297">
    <property type="entry name" value="CDF"/>
    <property type="match status" value="1"/>
</dbReference>
<gene>
    <name evidence="11" type="ORF">QJ043_03470</name>
</gene>
<proteinExistence type="inferred from homology"/>
<feature type="transmembrane region" description="Helical" evidence="8">
    <location>
        <begin position="117"/>
        <end position="135"/>
    </location>
</feature>
<dbReference type="InterPro" id="IPR027470">
    <property type="entry name" value="Cation_efflux_CTD"/>
</dbReference>
<keyword evidence="6 8" id="KW-0472">Membrane</keyword>
<protein>
    <submittedName>
        <fullName evidence="11">Cation diffusion facilitator family transporter</fullName>
    </submittedName>
</protein>
<feature type="compositionally biased region" description="Low complexity" evidence="7">
    <location>
        <begin position="18"/>
        <end position="38"/>
    </location>
</feature>
<evidence type="ECO:0000256" key="5">
    <source>
        <dbReference type="ARBA" id="ARBA00022989"/>
    </source>
</evidence>
<feature type="transmembrane region" description="Helical" evidence="8">
    <location>
        <begin position="46"/>
        <end position="67"/>
    </location>
</feature>
<keyword evidence="12" id="KW-1185">Reference proteome</keyword>
<dbReference type="Gene3D" id="1.20.1510.10">
    <property type="entry name" value="Cation efflux protein transmembrane domain"/>
    <property type="match status" value="1"/>
</dbReference>
<organism evidence="11 12">
    <name type="scientific">Kribbibacterium absianum</name>
    <dbReference type="NCBI Taxonomy" id="3044210"/>
    <lineage>
        <taxon>Bacteria</taxon>
        <taxon>Bacillati</taxon>
        <taxon>Actinomycetota</taxon>
        <taxon>Coriobacteriia</taxon>
        <taxon>Coriobacteriales</taxon>
        <taxon>Kribbibacteriaceae</taxon>
        <taxon>Kribbibacterium</taxon>
    </lineage>
</organism>
<comment type="caution">
    <text evidence="11">The sequence shown here is derived from an EMBL/GenBank/DDBJ whole genome shotgun (WGS) entry which is preliminary data.</text>
</comment>
<keyword evidence="3" id="KW-0813">Transport</keyword>
<evidence type="ECO:0000256" key="1">
    <source>
        <dbReference type="ARBA" id="ARBA00004141"/>
    </source>
</evidence>
<keyword evidence="5 8" id="KW-1133">Transmembrane helix</keyword>
<evidence type="ECO:0000256" key="3">
    <source>
        <dbReference type="ARBA" id="ARBA00022448"/>
    </source>
</evidence>
<feature type="transmembrane region" description="Helical" evidence="8">
    <location>
        <begin position="150"/>
        <end position="171"/>
    </location>
</feature>
<evidence type="ECO:0000256" key="4">
    <source>
        <dbReference type="ARBA" id="ARBA00022692"/>
    </source>
</evidence>
<dbReference type="SUPFAM" id="SSF161111">
    <property type="entry name" value="Cation efflux protein transmembrane domain-like"/>
    <property type="match status" value="1"/>
</dbReference>
<evidence type="ECO:0000259" key="9">
    <source>
        <dbReference type="Pfam" id="PF01545"/>
    </source>
</evidence>
<feature type="transmembrane region" description="Helical" evidence="8">
    <location>
        <begin position="192"/>
        <end position="213"/>
    </location>
</feature>